<protein>
    <submittedName>
        <fullName evidence="1">Uncharacterized protein</fullName>
    </submittedName>
</protein>
<name>A0A0F9B6Z2_9ZZZZ</name>
<dbReference type="AlphaFoldDB" id="A0A0F9B6Z2"/>
<organism evidence="1">
    <name type="scientific">marine sediment metagenome</name>
    <dbReference type="NCBI Taxonomy" id="412755"/>
    <lineage>
        <taxon>unclassified sequences</taxon>
        <taxon>metagenomes</taxon>
        <taxon>ecological metagenomes</taxon>
    </lineage>
</organism>
<comment type="caution">
    <text evidence="1">The sequence shown here is derived from an EMBL/GenBank/DDBJ whole genome shotgun (WGS) entry which is preliminary data.</text>
</comment>
<gene>
    <name evidence="1" type="ORF">LCGC14_2564490</name>
</gene>
<accession>A0A0F9B6Z2</accession>
<sequence>MTDKGMTVSGEVVSVTDWKSGKGAWVNLKDNSNDFFAFKGKVPVVGLTGTWTVKEGTAHMSDKVELVKLLRGPDLKAVAKETADKDMAIVEKSIESGEKTYFARQNLIIRQTCIKSASVAVAGIAYSDDASLWPKVGDRIIELAERLYAWVTESDHKLPEPPEEP</sequence>
<reference evidence="1" key="1">
    <citation type="journal article" date="2015" name="Nature">
        <title>Complex archaea that bridge the gap between prokaryotes and eukaryotes.</title>
        <authorList>
            <person name="Spang A."/>
            <person name="Saw J.H."/>
            <person name="Jorgensen S.L."/>
            <person name="Zaremba-Niedzwiedzka K."/>
            <person name="Martijn J."/>
            <person name="Lind A.E."/>
            <person name="van Eijk R."/>
            <person name="Schleper C."/>
            <person name="Guy L."/>
            <person name="Ettema T.J."/>
        </authorList>
    </citation>
    <scope>NUCLEOTIDE SEQUENCE</scope>
</reference>
<proteinExistence type="predicted"/>
<evidence type="ECO:0000313" key="1">
    <source>
        <dbReference type="EMBL" id="KKL09577.1"/>
    </source>
</evidence>
<dbReference type="EMBL" id="LAZR01042420">
    <property type="protein sequence ID" value="KKL09577.1"/>
    <property type="molecule type" value="Genomic_DNA"/>
</dbReference>